<comment type="similarity">
    <text evidence="1">Belongs to the UPF0597 family.</text>
</comment>
<gene>
    <name evidence="3" type="ORF">HLB29_01755</name>
</gene>
<accession>A0ABR6TJJ7</accession>
<comment type="caution">
    <text evidence="3">The sequence shown here is derived from an EMBL/GenBank/DDBJ whole genome shotgun (WGS) entry which is preliminary data.</text>
</comment>
<dbReference type="InterPro" id="IPR005130">
    <property type="entry name" value="Ser_deHydtase-like_asu"/>
</dbReference>
<protein>
    <recommendedName>
        <fullName evidence="1">UPF0597 protein HLB29_01755</fullName>
    </recommendedName>
</protein>
<organism evidence="3 4">
    <name type="scientific">Peptostreptococcus canis</name>
    <dbReference type="NCBI Taxonomy" id="1159213"/>
    <lineage>
        <taxon>Bacteria</taxon>
        <taxon>Bacillati</taxon>
        <taxon>Bacillota</taxon>
        <taxon>Clostridia</taxon>
        <taxon>Peptostreptococcales</taxon>
        <taxon>Peptostreptococcaceae</taxon>
        <taxon>Peptostreptococcus</taxon>
    </lineage>
</organism>
<keyword evidence="4" id="KW-1185">Reference proteome</keyword>
<name>A0ABR6TJJ7_9FIRM</name>
<dbReference type="PANTHER" id="PTHR30501">
    <property type="entry name" value="UPF0597 PROTEIN YHAM"/>
    <property type="match status" value="1"/>
</dbReference>
<dbReference type="SUPFAM" id="SSF103378">
    <property type="entry name" value="2-methylcitrate dehydratase PrpD"/>
    <property type="match status" value="1"/>
</dbReference>
<evidence type="ECO:0000259" key="2">
    <source>
        <dbReference type="Pfam" id="PF03313"/>
    </source>
</evidence>
<reference evidence="3 4" key="1">
    <citation type="submission" date="2020-05" db="EMBL/GenBank/DDBJ databases">
        <title>Draft genome of xy-202 and genomic insight in genome of the genus Peptostreptococcus.</title>
        <authorList>
            <person name="Zhang Z."/>
        </authorList>
    </citation>
    <scope>NUCLEOTIDE SEQUENCE [LARGE SCALE GENOMIC DNA]</scope>
    <source>
        <strain evidence="3 4">DSM 27025</strain>
    </source>
</reference>
<dbReference type="HAMAP" id="MF_01845">
    <property type="entry name" value="UPF0597"/>
    <property type="match status" value="1"/>
</dbReference>
<evidence type="ECO:0000313" key="3">
    <source>
        <dbReference type="EMBL" id="MBC2575408.1"/>
    </source>
</evidence>
<dbReference type="Proteomes" id="UP000713904">
    <property type="component" value="Unassembled WGS sequence"/>
</dbReference>
<evidence type="ECO:0000256" key="1">
    <source>
        <dbReference type="HAMAP-Rule" id="MF_01845"/>
    </source>
</evidence>
<sequence>MRCLEKEFVEMLKNEVKPAVGCTEPVAVALACAKCKEILCEEIEKNKILVSPNIYKNGMCVGIPGTTRLGLKIAAAIGIVTGNSEKGLSVLEGSTEEEIQKSEALMDEGKLSIEPADTKEKVYILVEFWGKSSYAKVVIRNRHDNFVYIEKDGDVIFSKEEEIPEISNSTESNTIMDDATLEEIIKNVESIEFEEIKFLLDGIDMNLKMAKAGLEHKTGIGVGYGIKKSIEEGILGDDILNNSMMLTAGASDARMAGLDMPVMSSNGSGNHGLTAILPIVAYSQKNKQSDERLCRALAISHLTTAYIKNFTGRLSAMCGCGVAAATGATAGIAWLMDETFEQIGGAVKNAIADLSGIICDGAKAGCALKLSTAASSAVRNALLAKQGNYPETMNGIVSLDVDQTIRNLGKVSNIGMSPTDETILDVMNEMNKI</sequence>
<dbReference type="PANTHER" id="PTHR30501:SF2">
    <property type="entry name" value="UPF0597 PROTEIN YHAM"/>
    <property type="match status" value="1"/>
</dbReference>
<dbReference type="InterPro" id="IPR036148">
    <property type="entry name" value="MmgE/PrpD_sf"/>
</dbReference>
<dbReference type="EMBL" id="JABGBW010000001">
    <property type="protein sequence ID" value="MBC2575408.1"/>
    <property type="molecule type" value="Genomic_DNA"/>
</dbReference>
<feature type="domain" description="Serine dehydratase-like alpha subunit" evidence="2">
    <location>
        <begin position="85"/>
        <end position="425"/>
    </location>
</feature>
<proteinExistence type="inferred from homology"/>
<evidence type="ECO:0000313" key="4">
    <source>
        <dbReference type="Proteomes" id="UP000713904"/>
    </source>
</evidence>
<dbReference type="Pfam" id="PF03313">
    <property type="entry name" value="SDH_alpha"/>
    <property type="match status" value="1"/>
</dbReference>
<dbReference type="RefSeq" id="WP_185623437.1">
    <property type="nucleotide sequence ID" value="NZ_JABGBW010000001.1"/>
</dbReference>
<dbReference type="PIRSF" id="PIRSF006054">
    <property type="entry name" value="UCP006054"/>
    <property type="match status" value="1"/>
</dbReference>
<dbReference type="InterPro" id="IPR021144">
    <property type="entry name" value="UPF0597"/>
</dbReference>